<evidence type="ECO:0000313" key="2">
    <source>
        <dbReference type="EMBL" id="SHN54326.1"/>
    </source>
</evidence>
<sequence length="124" mass="14705">MLFRYLGITSAILLFFQLSLFLFRRLYKYLPKKPKVFIPLLKFLKNAHTYTGIALVVIGFIHGMLILGRIQLHTGWILWFGALIMFISFLFKNRVGKKWIVIHRAMGFVLLMLLAIHYFFPWIL</sequence>
<keyword evidence="3" id="KW-1185">Reference proteome</keyword>
<dbReference type="RefSeq" id="WP_072758151.1">
    <property type="nucleotide sequence ID" value="NZ_FRDJ01000002.1"/>
</dbReference>
<keyword evidence="1" id="KW-0472">Membrane</keyword>
<dbReference type="Proteomes" id="UP000184207">
    <property type="component" value="Unassembled WGS sequence"/>
</dbReference>
<feature type="transmembrane region" description="Helical" evidence="1">
    <location>
        <begin position="47"/>
        <end position="70"/>
    </location>
</feature>
<feature type="transmembrane region" description="Helical" evidence="1">
    <location>
        <begin position="105"/>
        <end position="123"/>
    </location>
</feature>
<feature type="transmembrane region" description="Helical" evidence="1">
    <location>
        <begin position="76"/>
        <end position="93"/>
    </location>
</feature>
<feature type="transmembrane region" description="Helical" evidence="1">
    <location>
        <begin position="6"/>
        <end position="27"/>
    </location>
</feature>
<dbReference type="STRING" id="1121883.SAMN02745226_00592"/>
<dbReference type="OrthoDB" id="47707at2"/>
<keyword evidence="1" id="KW-0812">Transmembrane</keyword>
<evidence type="ECO:0000256" key="1">
    <source>
        <dbReference type="SAM" id="Phobius"/>
    </source>
</evidence>
<protein>
    <submittedName>
        <fullName evidence="2">Uncharacterized protein</fullName>
    </submittedName>
</protein>
<accession>A0A1M7S781</accession>
<dbReference type="AlphaFoldDB" id="A0A1M7S781"/>
<keyword evidence="1" id="KW-1133">Transmembrane helix</keyword>
<gene>
    <name evidence="2" type="ORF">SAMN02745226_00592</name>
</gene>
<organism evidence="2 3">
    <name type="scientific">Fervidobacterium gondwanense DSM 13020</name>
    <dbReference type="NCBI Taxonomy" id="1121883"/>
    <lineage>
        <taxon>Bacteria</taxon>
        <taxon>Thermotogati</taxon>
        <taxon>Thermotogota</taxon>
        <taxon>Thermotogae</taxon>
        <taxon>Thermotogales</taxon>
        <taxon>Fervidobacteriaceae</taxon>
        <taxon>Fervidobacterium</taxon>
    </lineage>
</organism>
<reference evidence="3" key="1">
    <citation type="submission" date="2016-12" db="EMBL/GenBank/DDBJ databases">
        <authorList>
            <person name="Varghese N."/>
            <person name="Submissions S."/>
        </authorList>
    </citation>
    <scope>NUCLEOTIDE SEQUENCE [LARGE SCALE GENOMIC DNA]</scope>
    <source>
        <strain evidence="3">DSM 13020</strain>
    </source>
</reference>
<name>A0A1M7S781_FERGO</name>
<dbReference type="EMBL" id="FRDJ01000002">
    <property type="protein sequence ID" value="SHN54326.1"/>
    <property type="molecule type" value="Genomic_DNA"/>
</dbReference>
<evidence type="ECO:0000313" key="3">
    <source>
        <dbReference type="Proteomes" id="UP000184207"/>
    </source>
</evidence>
<proteinExistence type="predicted"/>